<feature type="region of interest" description="Disordered" evidence="8">
    <location>
        <begin position="1"/>
        <end position="29"/>
    </location>
</feature>
<dbReference type="EMBL" id="HE806321">
    <property type="protein sequence ID" value="CCH61831.1"/>
    <property type="molecule type" value="Genomic_DNA"/>
</dbReference>
<evidence type="ECO:0000256" key="8">
    <source>
        <dbReference type="SAM" id="MobiDB-lite"/>
    </source>
</evidence>
<dbReference type="PROSITE" id="PS00463">
    <property type="entry name" value="ZN2_CY6_FUNGAL_1"/>
    <property type="match status" value="1"/>
</dbReference>
<evidence type="ECO:0000313" key="11">
    <source>
        <dbReference type="Proteomes" id="UP000002866"/>
    </source>
</evidence>
<evidence type="ECO:0000256" key="7">
    <source>
        <dbReference type="ARBA" id="ARBA00023242"/>
    </source>
</evidence>
<feature type="region of interest" description="Disordered" evidence="8">
    <location>
        <begin position="125"/>
        <end position="189"/>
    </location>
</feature>
<dbReference type="SUPFAM" id="SSF57701">
    <property type="entry name" value="Zn2/Cys6 DNA-binding domain"/>
    <property type="match status" value="1"/>
</dbReference>
<dbReference type="OrthoDB" id="2341546at2759"/>
<comment type="subcellular location">
    <subcellularLocation>
        <location evidence="1">Nucleus</location>
    </subcellularLocation>
</comment>
<keyword evidence="7" id="KW-0539">Nucleus</keyword>
<evidence type="ECO:0000256" key="4">
    <source>
        <dbReference type="ARBA" id="ARBA00023015"/>
    </source>
</evidence>
<feature type="region of interest" description="Disordered" evidence="8">
    <location>
        <begin position="722"/>
        <end position="757"/>
    </location>
</feature>
<sequence>MEDNETFLKRSQSETSIDTNRHRSNSETTTHGRKKVACVECRQQKSKCDAYDRAPEPCTRCMKRGLTCVLQRDFRRTYKRARNQAIEQKLKELTESLTSVESQEMLKKLKEEQIKFLDDSNFTKDKIKKNGSTSAGTTPNPQDFGIDKLDDNLSTKKTSITSPPPPLQSSLLSSSQPRHSNNTKSSYDPKRCKLNETVVYMTEEQLQCSPKSLSDITIESQEIHDLFEEYALKYHPFIPVVNLNRKVEDIYSLSPSLFWVIILIGLRRKPDPRKIKTRLASLVKSILAEITISPIIRYNPTIDDEPILNVASVYSVQAFLLYTYWPPLTSSLSADTSWNTIGTAMFQALRVGLNSANFSKEYGTLNESLTYEKVKTWITCNIVSQTIASSFGFPAYVSFDYSVIGSTKLNQDDNIIGDNKIPSCLRQMAQIAYFENQIVKTMNSNLSNEIGLVDIEESQPLLLVLTEQLDQLDVKLKRNNIDDIRKFLLLVSKVHLLTYHFTGSKEQQIMLEEIKTSASSFEFERKRGLVRVYNAAVELLTHTNQMWKKDPTIVKYFPGVFVLHIWQTACIICKLLHSSISHILDEQRGKYAYQKAILISYNASAIKHDMAFRASGIMRSTWSLFENLYDDWKLSRKQRKDEPLGDFNLDLIVNSRMSVSVFFDSLYILRKKCGMAKLKRNIKGPIEYEADEEDDIEKAKKKILDVRHPEKKARQIIETIPLDPNPISASEKGTNSSADTTSNNSTGTVSNFPTPGSQVKLHTENTATMDNLLSKTTPMVVNNKDMLLPNARNSATTSPAILNSLANLADTLSTTLNPNLPPLAELHPGLVKETSTFTSSPSIPHNSELGHTPVVPVPGENDFRTAQAFVPEITTMSYLPDSVSQHSNDSPNSFMKTWDNWESEMVWKDVDLLMNEFAFNPNS</sequence>
<evidence type="ECO:0000256" key="6">
    <source>
        <dbReference type="ARBA" id="ARBA00023163"/>
    </source>
</evidence>
<dbReference type="PROSITE" id="PS50048">
    <property type="entry name" value="ZN2_CY6_FUNGAL_2"/>
    <property type="match status" value="1"/>
</dbReference>
<dbReference type="CDD" id="cd12148">
    <property type="entry name" value="fungal_TF_MHR"/>
    <property type="match status" value="1"/>
</dbReference>
<dbReference type="GO" id="GO:2001278">
    <property type="term" value="P:positive regulation of L-leucine biosynthetic process"/>
    <property type="evidence" value="ECO:0007669"/>
    <property type="project" value="EnsemblFungi"/>
</dbReference>
<dbReference type="Gene3D" id="4.10.240.10">
    <property type="entry name" value="Zn(2)-C6 fungal-type DNA-binding domain"/>
    <property type="match status" value="1"/>
</dbReference>
<dbReference type="OMA" id="MLWKDVD"/>
<dbReference type="InParanoid" id="I2H629"/>
<accession>I2H629</accession>
<dbReference type="HOGENOM" id="CLU_015609_0_0_1"/>
<evidence type="ECO:0000256" key="1">
    <source>
        <dbReference type="ARBA" id="ARBA00004123"/>
    </source>
</evidence>
<keyword evidence="11" id="KW-1185">Reference proteome</keyword>
<feature type="compositionally biased region" description="Low complexity" evidence="8">
    <location>
        <begin position="168"/>
        <end position="177"/>
    </location>
</feature>
<name>I2H629_HENB6</name>
<keyword evidence="2" id="KW-0479">Metal-binding</keyword>
<feature type="compositionally biased region" description="Basic and acidic residues" evidence="8">
    <location>
        <begin position="145"/>
        <end position="154"/>
    </location>
</feature>
<dbReference type="STRING" id="1071380.I2H629"/>
<gene>
    <name evidence="10" type="primary">TBLA0F02920</name>
    <name evidence="10" type="ORF">TBLA_0F02920</name>
</gene>
<keyword evidence="3" id="KW-0862">Zinc</keyword>
<reference evidence="10 11" key="1">
    <citation type="journal article" date="2011" name="Proc. Natl. Acad. Sci. U.S.A.">
        <title>Evolutionary erosion of yeast sex chromosomes by mating-type switching accidents.</title>
        <authorList>
            <person name="Gordon J.L."/>
            <person name="Armisen D."/>
            <person name="Proux-Wera E."/>
            <person name="Oheigeartaigh S.S."/>
            <person name="Byrne K.P."/>
            <person name="Wolfe K.H."/>
        </authorList>
    </citation>
    <scope>NUCLEOTIDE SEQUENCE [LARGE SCALE GENOMIC DNA]</scope>
    <source>
        <strain evidence="11">ATCC 34711 / CBS 6284 / DSM 70876 / NBRC 10599 / NRRL Y-10934 / UCD 77-7</strain>
    </source>
</reference>
<dbReference type="GO" id="GO:0001227">
    <property type="term" value="F:DNA-binding transcription repressor activity, RNA polymerase II-specific"/>
    <property type="evidence" value="ECO:0007669"/>
    <property type="project" value="EnsemblFungi"/>
</dbReference>
<feature type="domain" description="Zn(2)-C6 fungal-type" evidence="9">
    <location>
        <begin position="37"/>
        <end position="70"/>
    </location>
</feature>
<keyword evidence="4" id="KW-0805">Transcription regulation</keyword>
<dbReference type="Pfam" id="PF00172">
    <property type="entry name" value="Zn_clus"/>
    <property type="match status" value="1"/>
</dbReference>
<dbReference type="SMART" id="SM00066">
    <property type="entry name" value="GAL4"/>
    <property type="match status" value="1"/>
</dbReference>
<dbReference type="RefSeq" id="XP_004181350.1">
    <property type="nucleotide sequence ID" value="XM_004181302.1"/>
</dbReference>
<dbReference type="Pfam" id="PF04082">
    <property type="entry name" value="Fungal_trans"/>
    <property type="match status" value="1"/>
</dbReference>
<proteinExistence type="predicted"/>
<dbReference type="GO" id="GO:0001228">
    <property type="term" value="F:DNA-binding transcription activator activity, RNA polymerase II-specific"/>
    <property type="evidence" value="ECO:0007669"/>
    <property type="project" value="EnsemblFungi"/>
</dbReference>
<dbReference type="CDD" id="cd00067">
    <property type="entry name" value="GAL4"/>
    <property type="match status" value="1"/>
</dbReference>
<evidence type="ECO:0000259" key="9">
    <source>
        <dbReference type="PROSITE" id="PS50048"/>
    </source>
</evidence>
<keyword evidence="5" id="KW-0238">DNA-binding</keyword>
<dbReference type="GO" id="GO:0005634">
    <property type="term" value="C:nucleus"/>
    <property type="evidence" value="ECO:0007669"/>
    <property type="project" value="UniProtKB-SubCell"/>
</dbReference>
<dbReference type="AlphaFoldDB" id="I2H629"/>
<dbReference type="eggNOG" id="ENOG502QPVP">
    <property type="taxonomic scope" value="Eukaryota"/>
</dbReference>
<protein>
    <recommendedName>
        <fullName evidence="9">Zn(2)-C6 fungal-type domain-containing protein</fullName>
    </recommendedName>
</protein>
<dbReference type="GO" id="GO:0008270">
    <property type="term" value="F:zinc ion binding"/>
    <property type="evidence" value="ECO:0007669"/>
    <property type="project" value="InterPro"/>
</dbReference>
<dbReference type="Proteomes" id="UP000002866">
    <property type="component" value="Chromosome 6"/>
</dbReference>
<dbReference type="GO" id="GO:0006351">
    <property type="term" value="P:DNA-templated transcription"/>
    <property type="evidence" value="ECO:0007669"/>
    <property type="project" value="InterPro"/>
</dbReference>
<dbReference type="PANTHER" id="PTHR31845:SF21">
    <property type="entry name" value="REGULATORY PROTEIN LEU3"/>
    <property type="match status" value="1"/>
</dbReference>
<evidence type="ECO:0000256" key="3">
    <source>
        <dbReference type="ARBA" id="ARBA00022833"/>
    </source>
</evidence>
<feature type="compositionally biased region" description="Low complexity" evidence="8">
    <location>
        <begin position="734"/>
        <end position="751"/>
    </location>
</feature>
<dbReference type="PANTHER" id="PTHR31845">
    <property type="entry name" value="FINGER DOMAIN PROTEIN, PUTATIVE-RELATED"/>
    <property type="match status" value="1"/>
</dbReference>
<dbReference type="InterPro" id="IPR001138">
    <property type="entry name" value="Zn2Cys6_DnaBD"/>
</dbReference>
<organism evidence="10 11">
    <name type="scientific">Henningerozyma blattae (strain ATCC 34711 / CBS 6284 / DSM 70876 / NBRC 10599 / NRRL Y-10934 / UCD 77-7)</name>
    <name type="common">Yeast</name>
    <name type="synonym">Tetrapisispora blattae</name>
    <dbReference type="NCBI Taxonomy" id="1071380"/>
    <lineage>
        <taxon>Eukaryota</taxon>
        <taxon>Fungi</taxon>
        <taxon>Dikarya</taxon>
        <taxon>Ascomycota</taxon>
        <taxon>Saccharomycotina</taxon>
        <taxon>Saccharomycetes</taxon>
        <taxon>Saccharomycetales</taxon>
        <taxon>Saccharomycetaceae</taxon>
        <taxon>Henningerozyma</taxon>
    </lineage>
</organism>
<dbReference type="InterPro" id="IPR036864">
    <property type="entry name" value="Zn2-C6_fun-type_DNA-bd_sf"/>
</dbReference>
<evidence type="ECO:0000313" key="10">
    <source>
        <dbReference type="EMBL" id="CCH61831.1"/>
    </source>
</evidence>
<dbReference type="KEGG" id="tbl:TBLA_0F02920"/>
<dbReference type="FunCoup" id="I2H629">
    <property type="interactions" value="516"/>
</dbReference>
<dbReference type="GeneID" id="14496940"/>
<feature type="compositionally biased region" description="Polar residues" evidence="8">
    <location>
        <begin position="130"/>
        <end position="141"/>
    </location>
</feature>
<evidence type="ECO:0000256" key="5">
    <source>
        <dbReference type="ARBA" id="ARBA00023125"/>
    </source>
</evidence>
<dbReference type="FunFam" id="4.10.240.10:FF:000003">
    <property type="entry name" value="C6 transcription factor (Leu3)"/>
    <property type="match status" value="1"/>
</dbReference>
<dbReference type="InterPro" id="IPR051089">
    <property type="entry name" value="prtT"/>
</dbReference>
<dbReference type="GO" id="GO:0000976">
    <property type="term" value="F:transcription cis-regulatory region binding"/>
    <property type="evidence" value="ECO:0007669"/>
    <property type="project" value="TreeGrafter"/>
</dbReference>
<dbReference type="InterPro" id="IPR007219">
    <property type="entry name" value="XnlR_reg_dom"/>
</dbReference>
<keyword evidence="6" id="KW-0804">Transcription</keyword>
<evidence type="ECO:0000256" key="2">
    <source>
        <dbReference type="ARBA" id="ARBA00022723"/>
    </source>
</evidence>
<feature type="compositionally biased region" description="Basic and acidic residues" evidence="8">
    <location>
        <begin position="1"/>
        <end position="12"/>
    </location>
</feature>